<feature type="domain" description="TMC" evidence="8">
    <location>
        <begin position="494"/>
        <end position="599"/>
    </location>
</feature>
<feature type="transmembrane region" description="Helical" evidence="6">
    <location>
        <begin position="460"/>
        <end position="483"/>
    </location>
</feature>
<dbReference type="Pfam" id="PF07810">
    <property type="entry name" value="TMC"/>
    <property type="match status" value="1"/>
</dbReference>
<evidence type="ECO:0000256" key="2">
    <source>
        <dbReference type="ARBA" id="ARBA00006510"/>
    </source>
</evidence>
<evidence type="ECO:0000256" key="1">
    <source>
        <dbReference type="ARBA" id="ARBA00004141"/>
    </source>
</evidence>
<feature type="transmembrane region" description="Helical" evidence="6">
    <location>
        <begin position="424"/>
        <end position="444"/>
    </location>
</feature>
<dbReference type="Ensembl" id="ENSCAFT00040007694.1">
    <property type="protein sequence ID" value="ENSCAFP00040006719.1"/>
    <property type="gene ID" value="ENSCAFG00040003954.1"/>
</dbReference>
<evidence type="ECO:0000256" key="4">
    <source>
        <dbReference type="ARBA" id="ARBA00022989"/>
    </source>
</evidence>
<evidence type="ECO:0000259" key="8">
    <source>
        <dbReference type="Pfam" id="PF07810"/>
    </source>
</evidence>
<accession>A0A8C0RXM5</accession>
<dbReference type="GO" id="GO:0005886">
    <property type="term" value="C:plasma membrane"/>
    <property type="evidence" value="ECO:0007669"/>
    <property type="project" value="InterPro"/>
</dbReference>
<feature type="transmembrane region" description="Helical" evidence="6">
    <location>
        <begin position="260"/>
        <end position="282"/>
    </location>
</feature>
<reference evidence="9" key="2">
    <citation type="submission" date="2025-08" db="UniProtKB">
        <authorList>
            <consortium name="Ensembl"/>
        </authorList>
    </citation>
    <scope>IDENTIFICATION</scope>
</reference>
<dbReference type="PANTHER" id="PTHR23302:SF4">
    <property type="entry name" value="TRANSMEMBRANE CHANNEL-LIKE PROTEIN 6"/>
    <property type="match status" value="1"/>
</dbReference>
<feature type="transmembrane region" description="Helical" evidence="6">
    <location>
        <begin position="601"/>
        <end position="626"/>
    </location>
</feature>
<dbReference type="InterPro" id="IPR012496">
    <property type="entry name" value="TMC_dom"/>
</dbReference>
<feature type="region of interest" description="Disordered" evidence="7">
    <location>
        <begin position="1"/>
        <end position="28"/>
    </location>
</feature>
<dbReference type="InterPro" id="IPR038900">
    <property type="entry name" value="TMC"/>
</dbReference>
<organism evidence="9 10">
    <name type="scientific">Canis lupus familiaris</name>
    <name type="common">Dog</name>
    <name type="synonym">Canis familiaris</name>
    <dbReference type="NCBI Taxonomy" id="9615"/>
    <lineage>
        <taxon>Eukaryota</taxon>
        <taxon>Metazoa</taxon>
        <taxon>Chordata</taxon>
        <taxon>Craniata</taxon>
        <taxon>Vertebrata</taxon>
        <taxon>Euteleostomi</taxon>
        <taxon>Mammalia</taxon>
        <taxon>Eutheria</taxon>
        <taxon>Laurasiatheria</taxon>
        <taxon>Carnivora</taxon>
        <taxon>Caniformia</taxon>
        <taxon>Canidae</taxon>
        <taxon>Canis</taxon>
    </lineage>
</organism>
<keyword evidence="3 6" id="KW-0812">Transmembrane</keyword>
<gene>
    <name evidence="9" type="primary">TMC6</name>
</gene>
<protein>
    <recommendedName>
        <fullName evidence="6">Transmembrane channel-like protein</fullName>
    </recommendedName>
</protein>
<comment type="similarity">
    <text evidence="2 6">Belongs to the TMC family.</text>
</comment>
<feature type="region of interest" description="Disordered" evidence="7">
    <location>
        <begin position="46"/>
        <end position="73"/>
    </location>
</feature>
<dbReference type="Proteomes" id="UP000694542">
    <property type="component" value="Chromosome 9"/>
</dbReference>
<name>A0A8C0RXM5_CANLF</name>
<feature type="transmembrane region" description="Helical" evidence="6">
    <location>
        <begin position="216"/>
        <end position="239"/>
    </location>
</feature>
<evidence type="ECO:0000313" key="10">
    <source>
        <dbReference type="Proteomes" id="UP000694542"/>
    </source>
</evidence>
<comment type="subcellular location">
    <subcellularLocation>
        <location evidence="1 6">Membrane</location>
        <topology evidence="1 6">Multi-pass membrane protein</topology>
    </subcellularLocation>
</comment>
<evidence type="ECO:0000256" key="7">
    <source>
        <dbReference type="SAM" id="MobiDB-lite"/>
    </source>
</evidence>
<feature type="transmembrane region" description="Helical" evidence="6">
    <location>
        <begin position="555"/>
        <end position="580"/>
    </location>
</feature>
<feature type="transmembrane region" description="Helical" evidence="6">
    <location>
        <begin position="347"/>
        <end position="367"/>
    </location>
</feature>
<feature type="transmembrane region" description="Helical" evidence="6">
    <location>
        <begin position="503"/>
        <end position="528"/>
    </location>
</feature>
<reference evidence="9" key="1">
    <citation type="submission" date="2018-10" db="EMBL/GenBank/DDBJ databases">
        <title>De novo assembly of a Great Dane genome.</title>
        <authorList>
            <person name="Kidd J.M."/>
            <person name="Pendleton A.L."/>
            <person name="Shen F."/>
            <person name="Emery S."/>
        </authorList>
    </citation>
    <scope>NUCLEOTIDE SEQUENCE [LARGE SCALE GENOMIC DNA]</scope>
    <source>
        <strain evidence="9">Great Dane</strain>
    </source>
</reference>
<evidence type="ECO:0000256" key="6">
    <source>
        <dbReference type="RuleBase" id="RU310713"/>
    </source>
</evidence>
<keyword evidence="5 6" id="KW-0472">Membrane</keyword>
<feature type="transmembrane region" description="Helical" evidence="6">
    <location>
        <begin position="676"/>
        <end position="693"/>
    </location>
</feature>
<dbReference type="PANTHER" id="PTHR23302">
    <property type="entry name" value="TRANSMEMBRANE CHANNEL-RELATED"/>
    <property type="match status" value="1"/>
</dbReference>
<proteinExistence type="inferred from homology"/>
<evidence type="ECO:0000256" key="5">
    <source>
        <dbReference type="ARBA" id="ARBA00023136"/>
    </source>
</evidence>
<evidence type="ECO:0000256" key="3">
    <source>
        <dbReference type="ARBA" id="ARBA00022692"/>
    </source>
</evidence>
<evidence type="ECO:0000313" key="9">
    <source>
        <dbReference type="Ensembl" id="ENSCAFP00040006719.1"/>
    </source>
</evidence>
<keyword evidence="4 6" id="KW-1133">Transmembrane helix</keyword>
<dbReference type="AlphaFoldDB" id="A0A8C0RXM5"/>
<sequence length="751" mass="84701">MAQPLTFVLSVPETPEDHGPEPSPYDESEVHDSFYQLIQEQSQWVAEEGLELQQREPGPPETPGSGHQTLLGPEDPLVHSTATLRILASMPSRTIGRSRGAIISQYYNRTVRLRRRVSRPELRGVGRSARPSLRLYDLELDPVALEEEEKRFLLVKELQGLPVAQRDHVLRGMPLGLAEKRCLREESRTLTRKRRGRRGRRGLLPCCGRLRDACVLALHSLGLGLLSGLHALMPWRYALKRIGGQFGSSVLSYFLFLKTLLAFNALLLLPLLAFLVGVQAAFPPPASPGAVPAFTGLELLTGAGRFTHTVMYYGYYSNTTLNQPCVPPLDGGQCSREADGLPYNMPLAYLFTVGVAFFITCITLVYSMSHSFGESYRVGSTAGVHAVTVFCSWDHKVTQKRASRVQHDNIRTHLKSPVSTEQEGALLALPTVVCVLNLGAPYLYRCLAALERHDSPVLEVYVAICRNLILKMVILGILCYHWLGRRVGVLKEQCWENFVGQELYRLMVLDFIFVLLDTLFGELVWRLISEKKLKREKPEFDIAGNVLELIYGQTLTWLGVLFSPLLPAIQIIKLLCLFYIKKTSLMANCQAPRRPWLASHMSTVFVSLLCFPSFLGAAVFLCYAVWQVRPSSTCGPFRTLDTMYEAGKVWVRRLEQAGPSVSWVPWIHRYLVENTFPVYLVSALLLAVIYLNIQVVKGQRRVMYLLKEQISNEGEDKIFLINKLHSVYERKERRAGRTQEAEQLAGDLDTW</sequence>